<feature type="binding site" evidence="4">
    <location>
        <position position="184"/>
    </location>
    <ligand>
        <name>NAD(+)</name>
        <dbReference type="ChEBI" id="CHEBI:57540"/>
    </ligand>
</feature>
<keyword evidence="4 5" id="KW-0862">Zinc</keyword>
<feature type="binding site" evidence="4">
    <location>
        <position position="31"/>
    </location>
    <ligand>
        <name>NAD(+)</name>
        <dbReference type="ChEBI" id="CHEBI:57540"/>
    </ligand>
</feature>
<feature type="binding site" evidence="4">
    <location>
        <position position="20"/>
    </location>
    <ligand>
        <name>NAD(+)</name>
        <dbReference type="ChEBI" id="CHEBI:57540"/>
    </ligand>
</feature>
<dbReference type="HAMAP" id="MF_01968">
    <property type="entry name" value="Sirtuin_ClassU"/>
    <property type="match status" value="1"/>
</dbReference>
<comment type="cofactor">
    <cofactor evidence="4">
        <name>Zn(2+)</name>
        <dbReference type="ChEBI" id="CHEBI:29105"/>
    </cofactor>
    <text evidence="4">Binds 1 zinc ion per subunit.</text>
</comment>
<dbReference type="PANTHER" id="PTHR11085">
    <property type="entry name" value="NAD-DEPENDENT PROTEIN DEACYLASE SIRTUIN-5, MITOCHONDRIAL-RELATED"/>
    <property type="match status" value="1"/>
</dbReference>
<dbReference type="NCBIfam" id="NF001753">
    <property type="entry name" value="PRK00481.1-3"/>
    <property type="match status" value="1"/>
</dbReference>
<dbReference type="PANTHER" id="PTHR11085:SF4">
    <property type="entry name" value="NAD-DEPENDENT PROTEIN DEACYLASE"/>
    <property type="match status" value="1"/>
</dbReference>
<accession>A0A2V3W301</accession>
<dbReference type="GO" id="GO:0070403">
    <property type="term" value="F:NAD+ binding"/>
    <property type="evidence" value="ECO:0007669"/>
    <property type="project" value="UniProtKB-UniRule"/>
</dbReference>
<comment type="similarity">
    <text evidence="4">Belongs to the sirtuin family. Class U subfamily.</text>
</comment>
<feature type="binding site" evidence="4">
    <location>
        <position position="31"/>
    </location>
    <ligand>
        <name>nicotinamide</name>
        <dbReference type="ChEBI" id="CHEBI:17154"/>
    </ligand>
</feature>
<feature type="binding site" evidence="4">
    <location>
        <position position="101"/>
    </location>
    <ligand>
        <name>nicotinamide</name>
        <dbReference type="ChEBI" id="CHEBI:17154"/>
    </ligand>
</feature>
<evidence type="ECO:0000259" key="6">
    <source>
        <dbReference type="PROSITE" id="PS50305"/>
    </source>
</evidence>
<sequence length="242" mass="27506">MDTLRRLLQEANHTIIFTGAGMSTESGLPDFRSKDRGLWEKFNPSELANVHALLHNTEEFTNFYRYRLSEINKYQPHKGHLILAEWEKTGRIKGIITQNVDAFHHDAGSSNVMELHGSFRTFHCHNCHKEYERNAYLDGQTTCDCGGTIRPGIVLFGENLPQDTFRKAEQEASKADLFIVLGSSLSVSPANMFPLVAKENGAKLVIINRESTDYDMYADVVIQDKGIKSVLVELDDYFRFTE</sequence>
<dbReference type="InterPro" id="IPR026590">
    <property type="entry name" value="Ssirtuin_cat_dom"/>
</dbReference>
<evidence type="ECO:0000256" key="2">
    <source>
        <dbReference type="ARBA" id="ARBA00022679"/>
    </source>
</evidence>
<dbReference type="InterPro" id="IPR026591">
    <property type="entry name" value="Sirtuin_cat_small_dom_sf"/>
</dbReference>
<name>A0A2V3W301_9BACI</name>
<comment type="function">
    <text evidence="4">NAD-dependent protein deacetylase which modulates the activities of several enzymes which are inactive in their acetylated form.</text>
</comment>
<dbReference type="AlphaFoldDB" id="A0A2V3W301"/>
<feature type="binding site" evidence="4">
    <location>
        <position position="208"/>
    </location>
    <ligand>
        <name>NAD(+)</name>
        <dbReference type="ChEBI" id="CHEBI:57540"/>
    </ligand>
</feature>
<feature type="binding site" evidence="4">
    <location>
        <position position="32"/>
    </location>
    <ligand>
        <name>NAD(+)</name>
        <dbReference type="ChEBI" id="CHEBI:57540"/>
    </ligand>
</feature>
<dbReference type="InterPro" id="IPR028628">
    <property type="entry name" value="Sirtuin_class_U"/>
</dbReference>
<dbReference type="PROSITE" id="PS50305">
    <property type="entry name" value="SIRTUIN"/>
    <property type="match status" value="1"/>
</dbReference>
<dbReference type="Pfam" id="PF02146">
    <property type="entry name" value="SIR2"/>
    <property type="match status" value="1"/>
</dbReference>
<feature type="binding site" evidence="4 5">
    <location>
        <position position="143"/>
    </location>
    <ligand>
        <name>Zn(2+)</name>
        <dbReference type="ChEBI" id="CHEBI:29105"/>
    </ligand>
</feature>
<comment type="catalytic activity">
    <reaction evidence="4">
        <text>N(6)-acetyl-L-lysyl-[protein] + NAD(+) + H2O = 2''-O-acetyl-ADP-D-ribose + nicotinamide + L-lysyl-[protein]</text>
        <dbReference type="Rhea" id="RHEA:43636"/>
        <dbReference type="Rhea" id="RHEA-COMP:9752"/>
        <dbReference type="Rhea" id="RHEA-COMP:10731"/>
        <dbReference type="ChEBI" id="CHEBI:15377"/>
        <dbReference type="ChEBI" id="CHEBI:17154"/>
        <dbReference type="ChEBI" id="CHEBI:29969"/>
        <dbReference type="ChEBI" id="CHEBI:57540"/>
        <dbReference type="ChEBI" id="CHEBI:61930"/>
        <dbReference type="ChEBI" id="CHEBI:83767"/>
        <dbReference type="EC" id="2.3.1.286"/>
    </reaction>
</comment>
<dbReference type="Proteomes" id="UP000247978">
    <property type="component" value="Unassembled WGS sequence"/>
</dbReference>
<evidence type="ECO:0000256" key="3">
    <source>
        <dbReference type="ARBA" id="ARBA00023027"/>
    </source>
</evidence>
<keyword evidence="4 5" id="KW-0479">Metal-binding</keyword>
<keyword evidence="3 4" id="KW-0520">NAD</keyword>
<dbReference type="EC" id="2.3.1.286" evidence="4"/>
<feature type="binding site" evidence="4">
    <location>
        <position position="24"/>
    </location>
    <ligand>
        <name>NAD(+)</name>
        <dbReference type="ChEBI" id="CHEBI:57540"/>
    </ligand>
</feature>
<evidence type="ECO:0000256" key="4">
    <source>
        <dbReference type="HAMAP-Rule" id="MF_01968"/>
    </source>
</evidence>
<dbReference type="NCBIfam" id="NF001752">
    <property type="entry name" value="PRK00481.1-1"/>
    <property type="match status" value="1"/>
</dbReference>
<evidence type="ECO:0000313" key="7">
    <source>
        <dbReference type="EMBL" id="PXW87518.1"/>
    </source>
</evidence>
<feature type="active site" description="Proton acceptor" evidence="4 5">
    <location>
        <position position="116"/>
    </location>
</feature>
<gene>
    <name evidence="4" type="primary">cobB</name>
    <name evidence="7" type="ORF">DFR56_105161</name>
</gene>
<dbReference type="EMBL" id="QJJQ01000005">
    <property type="protein sequence ID" value="PXW87518.1"/>
    <property type="molecule type" value="Genomic_DNA"/>
</dbReference>
<comment type="caution">
    <text evidence="7">The sequence shown here is derived from an EMBL/GenBank/DDBJ whole genome shotgun (WGS) entry which is preliminary data.</text>
</comment>
<dbReference type="GO" id="GO:0008270">
    <property type="term" value="F:zinc ion binding"/>
    <property type="evidence" value="ECO:0007669"/>
    <property type="project" value="UniProtKB-UniRule"/>
</dbReference>
<feature type="binding site" evidence="4">
    <location>
        <position position="101"/>
    </location>
    <ligand>
        <name>NAD(+)</name>
        <dbReference type="ChEBI" id="CHEBI:57540"/>
    </ligand>
</feature>
<evidence type="ECO:0000256" key="5">
    <source>
        <dbReference type="PROSITE-ProRule" id="PRU00236"/>
    </source>
</evidence>
<feature type="binding site" evidence="4 5">
    <location>
        <position position="145"/>
    </location>
    <ligand>
        <name>Zn(2+)</name>
        <dbReference type="ChEBI" id="CHEBI:29105"/>
    </ligand>
</feature>
<feature type="binding site" evidence="4 5">
    <location>
        <position position="127"/>
    </location>
    <ligand>
        <name>Zn(2+)</name>
        <dbReference type="ChEBI" id="CHEBI:29105"/>
    </ligand>
</feature>
<feature type="binding site" evidence="4">
    <location>
        <position position="116"/>
    </location>
    <ligand>
        <name>NAD(+)</name>
        <dbReference type="ChEBI" id="CHEBI:57540"/>
    </ligand>
</feature>
<dbReference type="RefSeq" id="WP_110395105.1">
    <property type="nucleotide sequence ID" value="NZ_JBHUHB010000001.1"/>
</dbReference>
<reference evidence="7 8" key="1">
    <citation type="submission" date="2018-05" db="EMBL/GenBank/DDBJ databases">
        <title>Genomic Encyclopedia of Type Strains, Phase IV (KMG-IV): sequencing the most valuable type-strain genomes for metagenomic binning, comparative biology and taxonomic classification.</title>
        <authorList>
            <person name="Goeker M."/>
        </authorList>
    </citation>
    <scope>NUCLEOTIDE SEQUENCE [LARGE SCALE GENOMIC DNA]</scope>
    <source>
        <strain evidence="7 8">DSM 28556</strain>
    </source>
</reference>
<proteinExistence type="inferred from homology"/>
<feature type="binding site" evidence="4">
    <location>
        <position position="98"/>
    </location>
    <ligand>
        <name>NAD(+)</name>
        <dbReference type="ChEBI" id="CHEBI:57540"/>
    </ligand>
</feature>
<dbReference type="Gene3D" id="3.30.1600.10">
    <property type="entry name" value="SIR2/SIRT2 'Small Domain"/>
    <property type="match status" value="1"/>
</dbReference>
<feature type="binding site" evidence="4">
    <location>
        <position position="227"/>
    </location>
    <ligand>
        <name>NAD(+)</name>
        <dbReference type="ChEBI" id="CHEBI:57540"/>
    </ligand>
</feature>
<keyword evidence="2 4" id="KW-0808">Transferase</keyword>
<comment type="caution">
    <text evidence="4">Lacks conserved residue(s) required for the propagation of feature annotation.</text>
</comment>
<keyword evidence="8" id="KW-1185">Reference proteome</keyword>
<evidence type="ECO:0000313" key="8">
    <source>
        <dbReference type="Proteomes" id="UP000247978"/>
    </source>
</evidence>
<feature type="binding site" evidence="4 5">
    <location>
        <position position="124"/>
    </location>
    <ligand>
        <name>Zn(2+)</name>
        <dbReference type="ChEBI" id="CHEBI:29105"/>
    </ligand>
</feature>
<dbReference type="InterPro" id="IPR050134">
    <property type="entry name" value="NAD-dep_sirtuin_deacylases"/>
</dbReference>
<dbReference type="InterPro" id="IPR029035">
    <property type="entry name" value="DHS-like_NAD/FAD-binding_dom"/>
</dbReference>
<dbReference type="GO" id="GO:0017136">
    <property type="term" value="F:histone deacetylase activity, NAD-dependent"/>
    <property type="evidence" value="ECO:0007669"/>
    <property type="project" value="TreeGrafter"/>
</dbReference>
<dbReference type="InterPro" id="IPR003000">
    <property type="entry name" value="Sirtuin"/>
</dbReference>
<protein>
    <recommendedName>
        <fullName evidence="4">NAD-dependent protein deacetylase</fullName>
        <ecNumber evidence="4">2.3.1.286</ecNumber>
    </recommendedName>
    <alternativeName>
        <fullName evidence="4">Regulatory protein SIR2 homolog</fullName>
    </alternativeName>
</protein>
<evidence type="ECO:0000256" key="1">
    <source>
        <dbReference type="ARBA" id="ARBA00022490"/>
    </source>
</evidence>
<organism evidence="7 8">
    <name type="scientific">Pseudogracilibacillus auburnensis</name>
    <dbReference type="NCBI Taxonomy" id="1494959"/>
    <lineage>
        <taxon>Bacteria</taxon>
        <taxon>Bacillati</taxon>
        <taxon>Bacillota</taxon>
        <taxon>Bacilli</taxon>
        <taxon>Bacillales</taxon>
        <taxon>Bacillaceae</taxon>
        <taxon>Pseudogracilibacillus</taxon>
    </lineage>
</organism>
<feature type="domain" description="Deacetylase sirtuin-type" evidence="6">
    <location>
        <begin position="1"/>
        <end position="242"/>
    </location>
</feature>
<dbReference type="GO" id="GO:0005737">
    <property type="term" value="C:cytoplasm"/>
    <property type="evidence" value="ECO:0007669"/>
    <property type="project" value="UniProtKB-SubCell"/>
</dbReference>
<feature type="binding site" evidence="4">
    <location>
        <position position="100"/>
    </location>
    <ligand>
        <name>NAD(+)</name>
        <dbReference type="ChEBI" id="CHEBI:57540"/>
    </ligand>
</feature>
<keyword evidence="1 4" id="KW-0963">Cytoplasm</keyword>
<comment type="subcellular location">
    <subcellularLocation>
        <location evidence="4">Cytoplasm</location>
    </subcellularLocation>
</comment>
<dbReference type="Gene3D" id="3.40.50.1220">
    <property type="entry name" value="TPP-binding domain"/>
    <property type="match status" value="1"/>
</dbReference>
<feature type="binding site" evidence="4">
    <location>
        <position position="100"/>
    </location>
    <ligand>
        <name>nicotinamide</name>
        <dbReference type="ChEBI" id="CHEBI:17154"/>
    </ligand>
</feature>
<dbReference type="SUPFAM" id="SSF52467">
    <property type="entry name" value="DHS-like NAD/FAD-binding domain"/>
    <property type="match status" value="1"/>
</dbReference>
<dbReference type="OrthoDB" id="9800582at2"/>
<feature type="binding site" evidence="4">
    <location>
        <position position="183"/>
    </location>
    <ligand>
        <name>NAD(+)</name>
        <dbReference type="ChEBI" id="CHEBI:57540"/>
    </ligand>
</feature>